<comment type="subunit">
    <text evidence="8">Homodimer. Interacts with FtsZ.</text>
</comment>
<dbReference type="InterPro" id="IPR036192">
    <property type="entry name" value="Cell_div_ZapA-like_sf"/>
</dbReference>
<keyword evidence="6" id="KW-0131">Cell cycle</keyword>
<evidence type="ECO:0000256" key="5">
    <source>
        <dbReference type="ARBA" id="ARBA00023210"/>
    </source>
</evidence>
<keyword evidence="11" id="KW-1185">Reference proteome</keyword>
<dbReference type="NCBIfam" id="NF010724">
    <property type="entry name" value="PRK14126.1"/>
    <property type="match status" value="1"/>
</dbReference>
<dbReference type="InterPro" id="IPR007838">
    <property type="entry name" value="Cell_div_ZapA-like"/>
</dbReference>
<evidence type="ECO:0000256" key="4">
    <source>
        <dbReference type="ARBA" id="ARBA00022618"/>
    </source>
</evidence>
<comment type="function">
    <text evidence="7">Activator of cell division through the inhibition of FtsZ GTPase activity, therefore promoting FtsZ assembly into bundles of protofilaments necessary for the formation of the division Z ring. It is recruited early at mid-cell but it is not essential for cell division.</text>
</comment>
<dbReference type="GO" id="GO:0043093">
    <property type="term" value="P:FtsZ-dependent cytokinesis"/>
    <property type="evidence" value="ECO:0007669"/>
    <property type="project" value="TreeGrafter"/>
</dbReference>
<evidence type="ECO:0000256" key="3">
    <source>
        <dbReference type="ARBA" id="ARBA00022490"/>
    </source>
</evidence>
<dbReference type="SUPFAM" id="SSF102829">
    <property type="entry name" value="Cell division protein ZapA-like"/>
    <property type="match status" value="1"/>
</dbReference>
<dbReference type="PANTHER" id="PTHR34981:SF1">
    <property type="entry name" value="CELL DIVISION PROTEIN ZAPA"/>
    <property type="match status" value="1"/>
</dbReference>
<dbReference type="GO" id="GO:0000921">
    <property type="term" value="P:septin ring assembly"/>
    <property type="evidence" value="ECO:0007669"/>
    <property type="project" value="TreeGrafter"/>
</dbReference>
<dbReference type="InterPro" id="IPR053712">
    <property type="entry name" value="Bac_CellDiv_Activator"/>
</dbReference>
<dbReference type="GO" id="GO:0005829">
    <property type="term" value="C:cytosol"/>
    <property type="evidence" value="ECO:0007669"/>
    <property type="project" value="TreeGrafter"/>
</dbReference>
<keyword evidence="3" id="KW-0963">Cytoplasm</keyword>
<evidence type="ECO:0000256" key="6">
    <source>
        <dbReference type="ARBA" id="ARBA00023306"/>
    </source>
</evidence>
<comment type="subcellular location">
    <subcellularLocation>
        <location evidence="1">Cytoplasm</location>
    </subcellularLocation>
</comment>
<dbReference type="RefSeq" id="WP_066396697.1">
    <property type="nucleotide sequence ID" value="NZ_CP015378.1"/>
</dbReference>
<protein>
    <recommendedName>
        <fullName evidence="2">Cell division protein ZapA</fullName>
    </recommendedName>
    <alternativeName>
        <fullName evidence="9">Z ring-associated protein ZapA</fullName>
    </alternativeName>
</protein>
<dbReference type="Proteomes" id="UP000076623">
    <property type="component" value="Chromosome"/>
</dbReference>
<organism evidence="10 11">
    <name type="scientific">Fictibacillus phosphorivorans</name>
    <dbReference type="NCBI Taxonomy" id="1221500"/>
    <lineage>
        <taxon>Bacteria</taxon>
        <taxon>Bacillati</taxon>
        <taxon>Bacillota</taxon>
        <taxon>Bacilli</taxon>
        <taxon>Bacillales</taxon>
        <taxon>Fictibacillaceae</taxon>
        <taxon>Fictibacillus</taxon>
    </lineage>
</organism>
<evidence type="ECO:0000313" key="10">
    <source>
        <dbReference type="EMBL" id="ANC78091.1"/>
    </source>
</evidence>
<evidence type="ECO:0000256" key="1">
    <source>
        <dbReference type="ARBA" id="ARBA00004496"/>
    </source>
</evidence>
<evidence type="ECO:0000256" key="9">
    <source>
        <dbReference type="ARBA" id="ARBA00033158"/>
    </source>
</evidence>
<proteinExistence type="predicted"/>
<dbReference type="AlphaFoldDB" id="A0A160IP00"/>
<dbReference type="STRING" id="1221500.ABE65_015320"/>
<evidence type="ECO:0000256" key="2">
    <source>
        <dbReference type="ARBA" id="ARBA00015195"/>
    </source>
</evidence>
<dbReference type="KEGG" id="fpn:ABE65_015320"/>
<dbReference type="PANTHER" id="PTHR34981">
    <property type="entry name" value="CELL DIVISION PROTEIN ZAPA"/>
    <property type="match status" value="1"/>
</dbReference>
<evidence type="ECO:0000256" key="8">
    <source>
        <dbReference type="ARBA" id="ARBA00026068"/>
    </source>
</evidence>
<sequence length="87" mass="10084">MAEEKKKNRTTVEIYGQRYVIAGTESSSHIHLVADKVDLKMREIQSHNRVLDTKQLAVLTAVNTMNEYLKIKEELKKLQQRIGKEES</sequence>
<evidence type="ECO:0000256" key="7">
    <source>
        <dbReference type="ARBA" id="ARBA00024910"/>
    </source>
</evidence>
<name>A0A160IP00_9BACL</name>
<dbReference type="GO" id="GO:0000917">
    <property type="term" value="P:division septum assembly"/>
    <property type="evidence" value="ECO:0007669"/>
    <property type="project" value="UniProtKB-KW"/>
</dbReference>
<keyword evidence="4 10" id="KW-0132">Cell division</keyword>
<evidence type="ECO:0000313" key="11">
    <source>
        <dbReference type="Proteomes" id="UP000076623"/>
    </source>
</evidence>
<dbReference type="GO" id="GO:0032153">
    <property type="term" value="C:cell division site"/>
    <property type="evidence" value="ECO:0007669"/>
    <property type="project" value="TreeGrafter"/>
</dbReference>
<accession>A0A160IP00</accession>
<gene>
    <name evidence="10" type="ORF">ABE65_015320</name>
</gene>
<dbReference type="Pfam" id="PF05164">
    <property type="entry name" value="ZapA"/>
    <property type="match status" value="1"/>
</dbReference>
<dbReference type="GO" id="GO:0030428">
    <property type="term" value="C:cell septum"/>
    <property type="evidence" value="ECO:0007669"/>
    <property type="project" value="TreeGrafter"/>
</dbReference>
<dbReference type="EMBL" id="CP015378">
    <property type="protein sequence ID" value="ANC78091.1"/>
    <property type="molecule type" value="Genomic_DNA"/>
</dbReference>
<dbReference type="Gene3D" id="6.10.250.790">
    <property type="match status" value="1"/>
</dbReference>
<reference evidence="10 11" key="1">
    <citation type="submission" date="2016-04" db="EMBL/GenBank/DDBJ databases">
        <title>Complete genome sequence of Fictibacillus phosphorivorans G25-29, a strain toxic to nematodes.</title>
        <authorList>
            <person name="Zheng Z."/>
        </authorList>
    </citation>
    <scope>NUCLEOTIDE SEQUENCE [LARGE SCALE GENOMIC DNA]</scope>
    <source>
        <strain evidence="10 11">G25-29</strain>
    </source>
</reference>
<keyword evidence="5" id="KW-0717">Septation</keyword>